<protein>
    <submittedName>
        <fullName evidence="1">Uncharacterized protein</fullName>
    </submittedName>
</protein>
<dbReference type="AlphaFoldDB" id="A0A2N3J1L7"/>
<name>A0A2N3J1L7_AERSO</name>
<evidence type="ECO:0000313" key="1">
    <source>
        <dbReference type="EMBL" id="PKQ79581.1"/>
    </source>
</evidence>
<organism evidence="1 2">
    <name type="scientific">Aeromonas sobria</name>
    <dbReference type="NCBI Taxonomy" id="646"/>
    <lineage>
        <taxon>Bacteria</taxon>
        <taxon>Pseudomonadati</taxon>
        <taxon>Pseudomonadota</taxon>
        <taxon>Gammaproteobacteria</taxon>
        <taxon>Aeromonadales</taxon>
        <taxon>Aeromonadaceae</taxon>
        <taxon>Aeromonas</taxon>
    </lineage>
</organism>
<comment type="caution">
    <text evidence="1">The sequence shown here is derived from an EMBL/GenBank/DDBJ whole genome shotgun (WGS) entry which is preliminary data.</text>
</comment>
<sequence length="113" mass="12832">MMAFSNTTGGKLEATFLNGEIQSFQINRQPSSFFLLDLCTHEENHEEWRQSFLAECHKNTDRTGVIASHVDEDSHHFIVCQVEPQDLKKPCKLTVTLKKADPKASSVIQSKRV</sequence>
<dbReference type="RefSeq" id="WP_101317080.1">
    <property type="nucleotide sequence ID" value="NZ_CAWNSS010000030.1"/>
</dbReference>
<dbReference type="EMBL" id="LJZX01000030">
    <property type="protein sequence ID" value="PKQ79581.1"/>
    <property type="molecule type" value="Genomic_DNA"/>
</dbReference>
<evidence type="ECO:0000313" key="2">
    <source>
        <dbReference type="Proteomes" id="UP000233526"/>
    </source>
</evidence>
<gene>
    <name evidence="1" type="ORF">AOX56_13455</name>
</gene>
<proteinExistence type="predicted"/>
<reference evidence="1 2" key="1">
    <citation type="journal article" date="2017" name="Front. Microbiol.">
        <title>Strong Genomic and Phenotypic Heterogeneity in the Aeromonas sobria Species Complex.</title>
        <authorList>
            <person name="Gauthier J."/>
            <person name="Vincent A.T."/>
            <person name="Charette S.J."/>
            <person name="Derome N."/>
        </authorList>
    </citation>
    <scope>NUCLEOTIDE SEQUENCE [LARGE SCALE GENOMIC DNA]</scope>
    <source>
        <strain evidence="1 2">JF2635</strain>
    </source>
</reference>
<accession>A0A2N3J1L7</accession>
<dbReference type="Proteomes" id="UP000233526">
    <property type="component" value="Unassembled WGS sequence"/>
</dbReference>